<organism evidence="2">
    <name type="scientific">Leptospira inadai serovar Lyme str. 10</name>
    <dbReference type="NCBI Taxonomy" id="1049790"/>
    <lineage>
        <taxon>Bacteria</taxon>
        <taxon>Pseudomonadati</taxon>
        <taxon>Spirochaetota</taxon>
        <taxon>Spirochaetia</taxon>
        <taxon>Leptospirales</taxon>
        <taxon>Leptospiraceae</taxon>
        <taxon>Leptospira</taxon>
    </lineage>
</organism>
<reference evidence="2" key="1">
    <citation type="submission" date="2013-05" db="EMBL/GenBank/DDBJ databases">
        <authorList>
            <person name="Harkins D.M."/>
            <person name="Durkin A.S."/>
            <person name="Brinkac L.M."/>
            <person name="Haft D.H."/>
            <person name="Selengut J.D."/>
            <person name="Sanka R."/>
            <person name="DePew J."/>
            <person name="Purushe J."/>
            <person name="Hartskeerl R.A."/>
            <person name="Ahmed A."/>
            <person name="van der Linden H."/>
            <person name="Goris M.G.A."/>
            <person name="Vinetz J.M."/>
            <person name="Sutton G.G."/>
            <person name="Nierman W.C."/>
            <person name="Fouts D.E."/>
        </authorList>
    </citation>
    <scope>NUCLEOTIDE SEQUENCE [LARGE SCALE GENOMIC DNA]</scope>
    <source>
        <strain evidence="2">10</strain>
    </source>
</reference>
<dbReference type="EMBL" id="AHMM02000024">
    <property type="protein sequence ID" value="EQA35947.1"/>
    <property type="molecule type" value="Genomic_DNA"/>
</dbReference>
<accession>V6HA34</accession>
<dbReference type="AlphaFoldDB" id="V6HA34"/>
<name>V6HA34_9LEPT</name>
<feature type="region of interest" description="Disordered" evidence="1">
    <location>
        <begin position="23"/>
        <end position="42"/>
    </location>
</feature>
<evidence type="ECO:0000256" key="1">
    <source>
        <dbReference type="SAM" id="MobiDB-lite"/>
    </source>
</evidence>
<evidence type="ECO:0000313" key="2">
    <source>
        <dbReference type="EMBL" id="EQA35947.1"/>
    </source>
</evidence>
<comment type="caution">
    <text evidence="2">The sequence shown here is derived from an EMBL/GenBank/DDBJ whole genome shotgun (WGS) entry which is preliminary data.</text>
</comment>
<proteinExistence type="predicted"/>
<sequence>MPPLKNPSNHFLERDKLHPFLYFKRRRKERKTRRKSPVRLKN</sequence>
<protein>
    <submittedName>
        <fullName evidence="2">Uncharacterized protein</fullName>
    </submittedName>
</protein>
<dbReference type="Proteomes" id="UP000018719">
    <property type="component" value="Unassembled WGS sequence"/>
</dbReference>
<dbReference type="STRING" id="1049790.LEP1GSC047_0451"/>
<gene>
    <name evidence="2" type="ORF">LEP1GSC047_0451</name>
</gene>